<evidence type="ECO:0000313" key="3">
    <source>
        <dbReference type="EMBL" id="CBX92528.1"/>
    </source>
</evidence>
<evidence type="ECO:0000256" key="1">
    <source>
        <dbReference type="SAM" id="MobiDB-lite"/>
    </source>
</evidence>
<dbReference type="VEuPathDB" id="FungiDB:LEMA_P052340.1"/>
<reference evidence="4" key="1">
    <citation type="journal article" date="2011" name="Nat. Commun.">
        <title>Effector diversification within compartments of the Leptosphaeria maculans genome affected by Repeat-Induced Point mutations.</title>
        <authorList>
            <person name="Rouxel T."/>
            <person name="Grandaubert J."/>
            <person name="Hane J.K."/>
            <person name="Hoede C."/>
            <person name="van de Wouw A.P."/>
            <person name="Couloux A."/>
            <person name="Dominguez V."/>
            <person name="Anthouard V."/>
            <person name="Bally P."/>
            <person name="Bourras S."/>
            <person name="Cozijnsen A.J."/>
            <person name="Ciuffetti L.M."/>
            <person name="Degrave A."/>
            <person name="Dilmaghani A."/>
            <person name="Duret L."/>
            <person name="Fudal I."/>
            <person name="Goodwin S.B."/>
            <person name="Gout L."/>
            <person name="Glaser N."/>
            <person name="Linglin J."/>
            <person name="Kema G.H.J."/>
            <person name="Lapalu N."/>
            <person name="Lawrence C.B."/>
            <person name="May K."/>
            <person name="Meyer M."/>
            <person name="Ollivier B."/>
            <person name="Poulain J."/>
            <person name="Schoch C.L."/>
            <person name="Simon A."/>
            <person name="Spatafora J.W."/>
            <person name="Stachowiak A."/>
            <person name="Turgeon B.G."/>
            <person name="Tyler B.M."/>
            <person name="Vincent D."/>
            <person name="Weissenbach J."/>
            <person name="Amselem J."/>
            <person name="Quesneville H."/>
            <person name="Oliver R.P."/>
            <person name="Wincker P."/>
            <person name="Balesdent M.-H."/>
            <person name="Howlett B.J."/>
        </authorList>
    </citation>
    <scope>NUCLEOTIDE SEQUENCE [LARGE SCALE GENOMIC DNA]</scope>
    <source>
        <strain evidence="4">JN3 / isolate v23.1.3 / race Av1-4-5-6-7-8</strain>
    </source>
</reference>
<dbReference type="Proteomes" id="UP000002668">
    <property type="component" value="Genome"/>
</dbReference>
<organism evidence="4">
    <name type="scientific">Leptosphaeria maculans (strain JN3 / isolate v23.1.3 / race Av1-4-5-6-7-8)</name>
    <name type="common">Blackleg fungus</name>
    <name type="synonym">Phoma lingam</name>
    <dbReference type="NCBI Taxonomy" id="985895"/>
    <lineage>
        <taxon>Eukaryota</taxon>
        <taxon>Fungi</taxon>
        <taxon>Dikarya</taxon>
        <taxon>Ascomycota</taxon>
        <taxon>Pezizomycotina</taxon>
        <taxon>Dothideomycetes</taxon>
        <taxon>Pleosporomycetidae</taxon>
        <taxon>Pleosporales</taxon>
        <taxon>Pleosporineae</taxon>
        <taxon>Leptosphaeriaceae</taxon>
        <taxon>Plenodomus</taxon>
        <taxon>Plenodomus lingam/Leptosphaeria maculans species complex</taxon>
    </lineage>
</organism>
<gene>
    <name evidence="3" type="ORF">LEMA_P052340.1</name>
</gene>
<dbReference type="AlphaFoldDB" id="E4ZMS5"/>
<dbReference type="InParanoid" id="E4ZMS5"/>
<evidence type="ECO:0000313" key="4">
    <source>
        <dbReference type="Proteomes" id="UP000002668"/>
    </source>
</evidence>
<dbReference type="GeneID" id="13287015"/>
<dbReference type="RefSeq" id="XP_003835893.1">
    <property type="nucleotide sequence ID" value="XM_003835845.1"/>
</dbReference>
<dbReference type="eggNOG" id="ENOG502S0PN">
    <property type="taxonomic scope" value="Eukaryota"/>
</dbReference>
<accession>E4ZMS5</accession>
<dbReference type="OMA" id="WIHIWIA"/>
<sequence>MASLQSIPRFLLPRGPLLLRPQYRFLAVPQVSNIPLRHASATAKGLSEEFRRRQEALLKQKQKATTPTPVIPQPDKYRPPSHSARKPNRNLENKIYGPPLTEEDRKRMATKKYPNMMSPEGTFSHWFLHNKAIHLWITMGILISLAVTAWYLDFISKTIYADLLPTRKEFARHPIQSMNRFIEVYRMHMQQTSQQYQQQRLKKAEEIEKRKLYRLERKREAEERGEEYVEDPRYYIGEDGIRRRRVKRWFGIWE</sequence>
<name>E4ZMS5_LEPMJ</name>
<keyword evidence="2" id="KW-0472">Membrane</keyword>
<dbReference type="STRING" id="985895.E4ZMS5"/>
<feature type="region of interest" description="Disordered" evidence="1">
    <location>
        <begin position="59"/>
        <end position="101"/>
    </location>
</feature>
<feature type="transmembrane region" description="Helical" evidence="2">
    <location>
        <begin position="133"/>
        <end position="152"/>
    </location>
</feature>
<protein>
    <submittedName>
        <fullName evidence="3">Uncharacterized protein</fullName>
    </submittedName>
</protein>
<proteinExistence type="predicted"/>
<keyword evidence="2" id="KW-0812">Transmembrane</keyword>
<dbReference type="OrthoDB" id="5397827at2759"/>
<evidence type="ECO:0000256" key="2">
    <source>
        <dbReference type="SAM" id="Phobius"/>
    </source>
</evidence>
<keyword evidence="2" id="KW-1133">Transmembrane helix</keyword>
<dbReference type="EMBL" id="FP929094">
    <property type="protein sequence ID" value="CBX92528.1"/>
    <property type="molecule type" value="Genomic_DNA"/>
</dbReference>
<dbReference type="HOGENOM" id="CLU_061830_1_0_1"/>
<keyword evidence="4" id="KW-1185">Reference proteome</keyword>